<gene>
    <name evidence="1" type="ORF">LCGC14_0176420</name>
</gene>
<proteinExistence type="predicted"/>
<dbReference type="EMBL" id="LAZR01000069">
    <property type="protein sequence ID" value="KKN95773.1"/>
    <property type="molecule type" value="Genomic_DNA"/>
</dbReference>
<sequence>MSMTISKKYIKKAETGSDIMRTNGLIKQLKNKNKQYGEIDGTLPFTLFILKFWRDHPFENSKRHLTTTIIPLVYNAYSGEMYIKVKTPFWRKNKGVPVPFKIQKLIQKKLGGIPTKIILENTLLAEGTSIIVESNEYDDILELLKVI</sequence>
<evidence type="ECO:0000313" key="1">
    <source>
        <dbReference type="EMBL" id="KKN95773.1"/>
    </source>
</evidence>
<comment type="caution">
    <text evidence="1">The sequence shown here is derived from an EMBL/GenBank/DDBJ whole genome shotgun (WGS) entry which is preliminary data.</text>
</comment>
<accession>A0A0F9XU06</accession>
<name>A0A0F9XU06_9ZZZZ</name>
<protein>
    <submittedName>
        <fullName evidence="1">Uncharacterized protein</fullName>
    </submittedName>
</protein>
<dbReference type="AlphaFoldDB" id="A0A0F9XU06"/>
<reference evidence="1" key="1">
    <citation type="journal article" date="2015" name="Nature">
        <title>Complex archaea that bridge the gap between prokaryotes and eukaryotes.</title>
        <authorList>
            <person name="Spang A."/>
            <person name="Saw J.H."/>
            <person name="Jorgensen S.L."/>
            <person name="Zaremba-Niedzwiedzka K."/>
            <person name="Martijn J."/>
            <person name="Lind A.E."/>
            <person name="van Eijk R."/>
            <person name="Schleper C."/>
            <person name="Guy L."/>
            <person name="Ettema T.J."/>
        </authorList>
    </citation>
    <scope>NUCLEOTIDE SEQUENCE</scope>
</reference>
<organism evidence="1">
    <name type="scientific">marine sediment metagenome</name>
    <dbReference type="NCBI Taxonomy" id="412755"/>
    <lineage>
        <taxon>unclassified sequences</taxon>
        <taxon>metagenomes</taxon>
        <taxon>ecological metagenomes</taxon>
    </lineage>
</organism>